<gene>
    <name evidence="2" type="ORF">PQR62_06180</name>
</gene>
<feature type="transmembrane region" description="Helical" evidence="1">
    <location>
        <begin position="202"/>
        <end position="219"/>
    </location>
</feature>
<keyword evidence="1" id="KW-0472">Membrane</keyword>
<protein>
    <submittedName>
        <fullName evidence="2">MFS transporter</fullName>
    </submittedName>
</protein>
<name>A0ABW9A6I5_9BURK</name>
<feature type="transmembrane region" description="Helical" evidence="1">
    <location>
        <begin position="45"/>
        <end position="63"/>
    </location>
</feature>
<accession>A0ABW9A6I5</accession>
<dbReference type="SUPFAM" id="SSF103473">
    <property type="entry name" value="MFS general substrate transporter"/>
    <property type="match status" value="1"/>
</dbReference>
<keyword evidence="1" id="KW-0812">Transmembrane</keyword>
<reference evidence="2 3" key="1">
    <citation type="journal article" date="2024" name="Chem. Sci.">
        <title>Discovery of megapolipeptins by genome mining of a Burkholderiales bacteria collection.</title>
        <authorList>
            <person name="Paulo B.S."/>
            <person name="Recchia M.J.J."/>
            <person name="Lee S."/>
            <person name="Fergusson C.H."/>
            <person name="Romanowski S.B."/>
            <person name="Hernandez A."/>
            <person name="Krull N."/>
            <person name="Liu D.Y."/>
            <person name="Cavanagh H."/>
            <person name="Bos A."/>
            <person name="Gray C.A."/>
            <person name="Murphy B.T."/>
            <person name="Linington R.G."/>
            <person name="Eustaquio A.S."/>
        </authorList>
    </citation>
    <scope>NUCLEOTIDE SEQUENCE [LARGE SCALE GENOMIC DNA]</scope>
    <source>
        <strain evidence="2 3">RL21-008-BIB-A</strain>
    </source>
</reference>
<organism evidence="2 3">
    <name type="scientific">Herbaspirillum lusitanum</name>
    <dbReference type="NCBI Taxonomy" id="213312"/>
    <lineage>
        <taxon>Bacteria</taxon>
        <taxon>Pseudomonadati</taxon>
        <taxon>Pseudomonadota</taxon>
        <taxon>Betaproteobacteria</taxon>
        <taxon>Burkholderiales</taxon>
        <taxon>Oxalobacteraceae</taxon>
        <taxon>Herbaspirillum</taxon>
    </lineage>
</organism>
<dbReference type="PANTHER" id="PTHR43596:SF1">
    <property type="entry name" value="ADP,ATP CARRIER PROTEIN"/>
    <property type="match status" value="1"/>
</dbReference>
<dbReference type="EMBL" id="JAQQFM010000003">
    <property type="protein sequence ID" value="MFL9923839.1"/>
    <property type="molecule type" value="Genomic_DNA"/>
</dbReference>
<feature type="transmembrane region" description="Helical" evidence="1">
    <location>
        <begin position="83"/>
        <end position="102"/>
    </location>
</feature>
<proteinExistence type="predicted"/>
<dbReference type="Proteomes" id="UP001629246">
    <property type="component" value="Unassembled WGS sequence"/>
</dbReference>
<comment type="caution">
    <text evidence="2">The sequence shown here is derived from an EMBL/GenBank/DDBJ whole genome shotgun (WGS) entry which is preliminary data.</text>
</comment>
<dbReference type="InterPro" id="IPR036259">
    <property type="entry name" value="MFS_trans_sf"/>
</dbReference>
<sequence>MPCRSVISIDHSSSSSFLPMQLTRLRSETFTLLQKMVDVQPGETPALLSGFCYFFTLLCSYYLLRPLRDAMGLVGGADELQWLFTLTFVAMLCLVPVFGWLVRRLAPRSFVTVVYRFFAANILLFSLLIALGVREQHVARFFFVWVSVYNLFVVSIFWSVLADRFTPAQGKRLFGFIAAGGTAGTFAGPALAAGLAGTLGPVALTLAAAVLLEISLLCCRRLLRGAHAGSADGASQAAGTNSGIGGSILGGATLILRSPYLIAIVCYMFLHTSAATFLYFEQGRIVAESVMGTAARTRFFAQVDLLVSALTLLLQLFVTGRLMRRFGVTLLLMLLPLAAITAFGLVAMWPGLLVLAIMQGVRRAADFALARPAREVLFTVLTREAKYKAKNFIDTVVYRGGDAVSGWISAGFSSLGMGFAAVAAMMLPFSLLWLWLARWLGRQQEQSATLNQPQE</sequence>
<feature type="transmembrane region" description="Helical" evidence="1">
    <location>
        <begin position="299"/>
        <end position="318"/>
    </location>
</feature>
<feature type="transmembrane region" description="Helical" evidence="1">
    <location>
        <begin position="415"/>
        <end position="436"/>
    </location>
</feature>
<feature type="transmembrane region" description="Helical" evidence="1">
    <location>
        <begin position="173"/>
        <end position="196"/>
    </location>
</feature>
<dbReference type="Gene3D" id="1.20.1250.20">
    <property type="entry name" value="MFS general substrate transporter like domains"/>
    <property type="match status" value="1"/>
</dbReference>
<evidence type="ECO:0000313" key="2">
    <source>
        <dbReference type="EMBL" id="MFL9923839.1"/>
    </source>
</evidence>
<dbReference type="PANTHER" id="PTHR43596">
    <property type="entry name" value="ADP,ATP CARRIER PROTEIN"/>
    <property type="match status" value="1"/>
</dbReference>
<feature type="transmembrane region" description="Helical" evidence="1">
    <location>
        <begin position="139"/>
        <end position="161"/>
    </location>
</feature>
<dbReference type="RefSeq" id="WP_408155879.1">
    <property type="nucleotide sequence ID" value="NZ_JAQQFM010000003.1"/>
</dbReference>
<evidence type="ECO:0000313" key="3">
    <source>
        <dbReference type="Proteomes" id="UP001629246"/>
    </source>
</evidence>
<keyword evidence="1" id="KW-1133">Transmembrane helix</keyword>
<feature type="transmembrane region" description="Helical" evidence="1">
    <location>
        <begin position="260"/>
        <end position="279"/>
    </location>
</feature>
<evidence type="ECO:0000256" key="1">
    <source>
        <dbReference type="SAM" id="Phobius"/>
    </source>
</evidence>
<feature type="transmembrane region" description="Helical" evidence="1">
    <location>
        <begin position="330"/>
        <end position="357"/>
    </location>
</feature>
<feature type="transmembrane region" description="Helical" evidence="1">
    <location>
        <begin position="114"/>
        <end position="133"/>
    </location>
</feature>
<keyword evidence="3" id="KW-1185">Reference proteome</keyword>